<organism evidence="1 2">
    <name type="scientific">Mycobacteroides abscessus MAB_091912_2446</name>
    <dbReference type="NCBI Taxonomy" id="1335414"/>
    <lineage>
        <taxon>Bacteria</taxon>
        <taxon>Bacillati</taxon>
        <taxon>Actinomycetota</taxon>
        <taxon>Actinomycetes</taxon>
        <taxon>Mycobacteriales</taxon>
        <taxon>Mycobacteriaceae</taxon>
        <taxon>Mycobacteroides</taxon>
        <taxon>Mycobacteroides abscessus</taxon>
    </lineage>
</organism>
<protein>
    <submittedName>
        <fullName evidence="1">Uncharacterized protein</fullName>
    </submittedName>
</protein>
<sequence length="134" mass="14795">MPNQLLIDLLVRQFSRGVLPHPGDENTPSHLIPLPGFRGAGMSDEQAQEMIGSAAKEWAEAIESIISGEFDCLTKADAAQLRQDAADAPDGTRIITVYRQSDHQRQSPFWQFTLGKTNDVTIPDRQLGKLTAHE</sequence>
<evidence type="ECO:0000313" key="1">
    <source>
        <dbReference type="EMBL" id="ESV62311.1"/>
    </source>
</evidence>
<reference evidence="1 2" key="1">
    <citation type="journal article" date="2014" name="Emerg. Infect. Dis.">
        <title>High-level Relatedness among Mycobacterium abscessus subsp. massiliense Strains from Widely Separated Outbreaks.</title>
        <authorList>
            <person name="Tettelin H."/>
            <person name="Davidson R.M."/>
            <person name="Agrawal S."/>
            <person name="Aitken M.L."/>
            <person name="Shallom S."/>
            <person name="Hasan N.A."/>
            <person name="Strong M."/>
            <person name="Nogueira de Moura V.C."/>
            <person name="De Groote M.A."/>
            <person name="Duarte R.S."/>
            <person name="Hine E."/>
            <person name="Parankush S."/>
            <person name="Su Q."/>
            <person name="Daugherty S.C."/>
            <person name="Fraser C.M."/>
            <person name="Brown-Elliott B.A."/>
            <person name="Wallace R.J.Jr."/>
            <person name="Holland S.M."/>
            <person name="Sampaio E.P."/>
            <person name="Olivier K.N."/>
            <person name="Jackson M."/>
            <person name="Zelazny A.M."/>
        </authorList>
    </citation>
    <scope>NUCLEOTIDE SEQUENCE [LARGE SCALE GENOMIC DNA]</scope>
    <source>
        <strain evidence="1 2">MAB_091912_2446</strain>
    </source>
</reference>
<accession>A0A829MBM7</accession>
<name>A0A829MBM7_9MYCO</name>
<dbReference type="Proteomes" id="UP000018502">
    <property type="component" value="Unassembled WGS sequence"/>
</dbReference>
<gene>
    <name evidence="1" type="ORF">L833_4716</name>
</gene>
<dbReference type="AlphaFoldDB" id="A0A829MBM7"/>
<dbReference type="EMBL" id="AYTF01000002">
    <property type="protein sequence ID" value="ESV62311.1"/>
    <property type="molecule type" value="Genomic_DNA"/>
</dbReference>
<proteinExistence type="predicted"/>
<comment type="caution">
    <text evidence="1">The sequence shown here is derived from an EMBL/GenBank/DDBJ whole genome shotgun (WGS) entry which is preliminary data.</text>
</comment>
<evidence type="ECO:0000313" key="2">
    <source>
        <dbReference type="Proteomes" id="UP000018502"/>
    </source>
</evidence>